<dbReference type="EMBL" id="LATX01002133">
    <property type="protein sequence ID" value="KTB33826.1"/>
    <property type="molecule type" value="Genomic_DNA"/>
</dbReference>
<evidence type="ECO:0000256" key="1">
    <source>
        <dbReference type="SAM" id="MobiDB-lite"/>
    </source>
</evidence>
<accession>A0A0W0FCB8</accession>
<reference evidence="2 3" key="1">
    <citation type="submission" date="2015-12" db="EMBL/GenBank/DDBJ databases">
        <title>Draft genome sequence of Moniliophthora roreri, the causal agent of frosty pod rot of cacao.</title>
        <authorList>
            <person name="Aime M.C."/>
            <person name="Diaz-Valderrama J.R."/>
            <person name="Kijpornyongpan T."/>
            <person name="Phillips-Mora W."/>
        </authorList>
    </citation>
    <scope>NUCLEOTIDE SEQUENCE [LARGE SCALE GENOMIC DNA]</scope>
    <source>
        <strain evidence="2 3">MCA 2952</strain>
    </source>
</reference>
<comment type="caution">
    <text evidence="2">The sequence shown here is derived from an EMBL/GenBank/DDBJ whole genome shotgun (WGS) entry which is preliminary data.</text>
</comment>
<gene>
    <name evidence="2" type="ORF">WG66_13608</name>
</gene>
<dbReference type="Proteomes" id="UP000054988">
    <property type="component" value="Unassembled WGS sequence"/>
</dbReference>
<evidence type="ECO:0000313" key="3">
    <source>
        <dbReference type="Proteomes" id="UP000054988"/>
    </source>
</evidence>
<name>A0A0W0FCB8_MONRR</name>
<sequence>MTHKITITSTNLMVESGYTEVNQRKEKHKAGPEPVAMQK</sequence>
<feature type="region of interest" description="Disordered" evidence="1">
    <location>
        <begin position="20"/>
        <end position="39"/>
    </location>
</feature>
<protein>
    <submittedName>
        <fullName evidence="2">Uncharacterized protein</fullName>
    </submittedName>
</protein>
<evidence type="ECO:0000313" key="2">
    <source>
        <dbReference type="EMBL" id="KTB33826.1"/>
    </source>
</evidence>
<organism evidence="2 3">
    <name type="scientific">Moniliophthora roreri</name>
    <name type="common">Frosty pod rot fungus</name>
    <name type="synonym">Monilia roreri</name>
    <dbReference type="NCBI Taxonomy" id="221103"/>
    <lineage>
        <taxon>Eukaryota</taxon>
        <taxon>Fungi</taxon>
        <taxon>Dikarya</taxon>
        <taxon>Basidiomycota</taxon>
        <taxon>Agaricomycotina</taxon>
        <taxon>Agaricomycetes</taxon>
        <taxon>Agaricomycetidae</taxon>
        <taxon>Agaricales</taxon>
        <taxon>Marasmiineae</taxon>
        <taxon>Marasmiaceae</taxon>
        <taxon>Moniliophthora</taxon>
    </lineage>
</organism>
<dbReference type="AlphaFoldDB" id="A0A0W0FCB8"/>
<proteinExistence type="predicted"/>